<proteinExistence type="predicted"/>
<evidence type="ECO:0000313" key="2">
    <source>
        <dbReference type="Proteomes" id="UP001066276"/>
    </source>
</evidence>
<protein>
    <submittedName>
        <fullName evidence="1">Uncharacterized protein</fullName>
    </submittedName>
</protein>
<reference evidence="1" key="1">
    <citation type="journal article" date="2022" name="bioRxiv">
        <title>Sequencing and chromosome-scale assembly of the giantPleurodeles waltlgenome.</title>
        <authorList>
            <person name="Brown T."/>
            <person name="Elewa A."/>
            <person name="Iarovenko S."/>
            <person name="Subramanian E."/>
            <person name="Araus A.J."/>
            <person name="Petzold A."/>
            <person name="Susuki M."/>
            <person name="Suzuki K.-i.T."/>
            <person name="Hayashi T."/>
            <person name="Toyoda A."/>
            <person name="Oliveira C."/>
            <person name="Osipova E."/>
            <person name="Leigh N.D."/>
            <person name="Simon A."/>
            <person name="Yun M.H."/>
        </authorList>
    </citation>
    <scope>NUCLEOTIDE SEQUENCE</scope>
    <source>
        <strain evidence="1">20211129_DDA</strain>
        <tissue evidence="1">Liver</tissue>
    </source>
</reference>
<keyword evidence="2" id="KW-1185">Reference proteome</keyword>
<dbReference type="EMBL" id="JANPWB010000001">
    <property type="protein sequence ID" value="KAJ1218272.1"/>
    <property type="molecule type" value="Genomic_DNA"/>
</dbReference>
<comment type="caution">
    <text evidence="1">The sequence shown here is derived from an EMBL/GenBank/DDBJ whole genome shotgun (WGS) entry which is preliminary data.</text>
</comment>
<accession>A0AAV7WVV7</accession>
<dbReference type="AlphaFoldDB" id="A0AAV7WVV7"/>
<name>A0AAV7WVV7_PLEWA</name>
<organism evidence="1 2">
    <name type="scientific">Pleurodeles waltl</name>
    <name type="common">Iberian ribbed newt</name>
    <dbReference type="NCBI Taxonomy" id="8319"/>
    <lineage>
        <taxon>Eukaryota</taxon>
        <taxon>Metazoa</taxon>
        <taxon>Chordata</taxon>
        <taxon>Craniata</taxon>
        <taxon>Vertebrata</taxon>
        <taxon>Euteleostomi</taxon>
        <taxon>Amphibia</taxon>
        <taxon>Batrachia</taxon>
        <taxon>Caudata</taxon>
        <taxon>Salamandroidea</taxon>
        <taxon>Salamandridae</taxon>
        <taxon>Pleurodelinae</taxon>
        <taxon>Pleurodeles</taxon>
    </lineage>
</organism>
<gene>
    <name evidence="1" type="ORF">NDU88_005855</name>
</gene>
<evidence type="ECO:0000313" key="1">
    <source>
        <dbReference type="EMBL" id="KAJ1218272.1"/>
    </source>
</evidence>
<dbReference type="Proteomes" id="UP001066276">
    <property type="component" value="Chromosome 1_1"/>
</dbReference>
<sequence length="108" mass="11594">MPPGGPSSYAEQTRAAFCTPTFLSRAPLFPPRHPSGSLLPPVHVQAIAPSYSAWASPDSLRPSRSDFPARHSRWVSSELPDGRIFSPDIQASVVPSGNSRTRVRSAGL</sequence>